<evidence type="ECO:0000313" key="4">
    <source>
        <dbReference type="Proteomes" id="UP001611415"/>
    </source>
</evidence>
<keyword evidence="1" id="KW-0175">Coiled coil</keyword>
<proteinExistence type="predicted"/>
<feature type="region of interest" description="Disordered" evidence="2">
    <location>
        <begin position="427"/>
        <end position="454"/>
    </location>
</feature>
<feature type="compositionally biased region" description="Low complexity" evidence="2">
    <location>
        <begin position="443"/>
        <end position="452"/>
    </location>
</feature>
<accession>A0ABW7WYG1</accession>
<comment type="caution">
    <text evidence="3">The sequence shown here is derived from an EMBL/GenBank/DDBJ whole genome shotgun (WGS) entry which is preliminary data.</text>
</comment>
<gene>
    <name evidence="3" type="ORF">ACH49W_10930</name>
</gene>
<dbReference type="RefSeq" id="WP_397092496.1">
    <property type="nucleotide sequence ID" value="NZ_JBIRYO010000006.1"/>
</dbReference>
<protein>
    <submittedName>
        <fullName evidence="3">Uncharacterized protein</fullName>
    </submittedName>
</protein>
<dbReference type="EMBL" id="JBIRYO010000006">
    <property type="protein sequence ID" value="MFI2473880.1"/>
    <property type="molecule type" value="Genomic_DNA"/>
</dbReference>
<reference evidence="3 4" key="1">
    <citation type="submission" date="2024-10" db="EMBL/GenBank/DDBJ databases">
        <title>The Natural Products Discovery Center: Release of the First 8490 Sequenced Strains for Exploring Actinobacteria Biosynthetic Diversity.</title>
        <authorList>
            <person name="Kalkreuter E."/>
            <person name="Kautsar S.A."/>
            <person name="Yang D."/>
            <person name="Bader C.D."/>
            <person name="Teijaro C.N."/>
            <person name="Fluegel L."/>
            <person name="Davis C.M."/>
            <person name="Simpson J.R."/>
            <person name="Lauterbach L."/>
            <person name="Steele A.D."/>
            <person name="Gui C."/>
            <person name="Meng S."/>
            <person name="Li G."/>
            <person name="Viehrig K."/>
            <person name="Ye F."/>
            <person name="Su P."/>
            <person name="Kiefer A.F."/>
            <person name="Nichols A."/>
            <person name="Cepeda A.J."/>
            <person name="Yan W."/>
            <person name="Fan B."/>
            <person name="Jiang Y."/>
            <person name="Adhikari A."/>
            <person name="Zheng C.-J."/>
            <person name="Schuster L."/>
            <person name="Cowan T.M."/>
            <person name="Smanski M.J."/>
            <person name="Chevrette M.G."/>
            <person name="De Carvalho L.P.S."/>
            <person name="Shen B."/>
        </authorList>
    </citation>
    <scope>NUCLEOTIDE SEQUENCE [LARGE SCALE GENOMIC DNA]</scope>
    <source>
        <strain evidence="3 4">NPDC019275</strain>
    </source>
</reference>
<feature type="compositionally biased region" description="Basic and acidic residues" evidence="2">
    <location>
        <begin position="427"/>
        <end position="442"/>
    </location>
</feature>
<feature type="region of interest" description="Disordered" evidence="2">
    <location>
        <begin position="554"/>
        <end position="609"/>
    </location>
</feature>
<sequence length="609" mass="67920">MSDQHSVEDEIVAEARKFSAAMRAAIQRHAQAANWLERRRASKEISRLVRQERRDQDQIRGHHLSGANQAVDRYRIHAQAVAQRANDPRVDHERRARDARALAQHRQDLGKQFVTDPYLTRTEQGIVLDGLDAATVFPEFRTGNLFARAHKVKGLEALRFRARVARETVAINERAAAERAQWQQEGLDHTRRANAEEAVLARINAAQTHRRRYRAEMTWSHPDGGALTESRDFATEHVATDWMKANISRAAWNDGTTLHVQTIDGHNGAVQYSDFGRPEAVADQLAVRKSVLRERTLAGLVHREQVLAAEREAEGRERTAQQEREPEAQEPEADLRFSARVSYLPEGADRVVYEYGDHASEAATAAWVQQQVAQARPAPGTTVHVAAYADSGEGHPDPVFRAVARREEVAEDVAQWRIDIANVAADREQNTDRTDPAEREARQAASTATRSAPDWAQGVAGQINELADQRDASLAQTKQLTQIAEKLGAERNQLRGELDSLTQRHQLSIEHNGKLTDRVAKLERQLTALIAERDQAITDRDAAVRKVVEMTPAQQRYGSAERQADQARAESMAETSQEQGGPSALADYQQGSTLAEAVTHGSERNGAER</sequence>
<evidence type="ECO:0000256" key="2">
    <source>
        <dbReference type="SAM" id="MobiDB-lite"/>
    </source>
</evidence>
<evidence type="ECO:0000313" key="3">
    <source>
        <dbReference type="EMBL" id="MFI2473880.1"/>
    </source>
</evidence>
<keyword evidence="4" id="KW-1185">Reference proteome</keyword>
<organism evidence="3 4">
    <name type="scientific">Nocardia xishanensis</name>
    <dbReference type="NCBI Taxonomy" id="238964"/>
    <lineage>
        <taxon>Bacteria</taxon>
        <taxon>Bacillati</taxon>
        <taxon>Actinomycetota</taxon>
        <taxon>Actinomycetes</taxon>
        <taxon>Mycobacteriales</taxon>
        <taxon>Nocardiaceae</taxon>
        <taxon>Nocardia</taxon>
    </lineage>
</organism>
<feature type="coiled-coil region" evidence="1">
    <location>
        <begin position="484"/>
        <end position="539"/>
    </location>
</feature>
<dbReference type="Proteomes" id="UP001611415">
    <property type="component" value="Unassembled WGS sequence"/>
</dbReference>
<feature type="region of interest" description="Disordered" evidence="2">
    <location>
        <begin position="311"/>
        <end position="334"/>
    </location>
</feature>
<evidence type="ECO:0000256" key="1">
    <source>
        <dbReference type="SAM" id="Coils"/>
    </source>
</evidence>
<name>A0ABW7WYG1_9NOCA</name>